<proteinExistence type="predicted"/>
<name>W2SUY9_NECAM</name>
<reference evidence="2" key="1">
    <citation type="journal article" date="2014" name="Nat. Genet.">
        <title>Genome of the human hookworm Necator americanus.</title>
        <authorList>
            <person name="Tang Y.T."/>
            <person name="Gao X."/>
            <person name="Rosa B.A."/>
            <person name="Abubucker S."/>
            <person name="Hallsworth-Pepin K."/>
            <person name="Martin J."/>
            <person name="Tyagi R."/>
            <person name="Heizer E."/>
            <person name="Zhang X."/>
            <person name="Bhonagiri-Palsikar V."/>
            <person name="Minx P."/>
            <person name="Warren W.C."/>
            <person name="Wang Q."/>
            <person name="Zhan B."/>
            <person name="Hotez P.J."/>
            <person name="Sternberg P.W."/>
            <person name="Dougall A."/>
            <person name="Gaze S.T."/>
            <person name="Mulvenna J."/>
            <person name="Sotillo J."/>
            <person name="Ranganathan S."/>
            <person name="Rabelo E.M."/>
            <person name="Wilson R.K."/>
            <person name="Felgner P.L."/>
            <person name="Bethony J."/>
            <person name="Hawdon J.M."/>
            <person name="Gasser R.B."/>
            <person name="Loukas A."/>
            <person name="Mitreva M."/>
        </authorList>
    </citation>
    <scope>NUCLEOTIDE SEQUENCE [LARGE SCALE GENOMIC DNA]</scope>
</reference>
<evidence type="ECO:0000313" key="2">
    <source>
        <dbReference type="Proteomes" id="UP000053676"/>
    </source>
</evidence>
<dbReference type="Proteomes" id="UP000053676">
    <property type="component" value="Unassembled WGS sequence"/>
</dbReference>
<protein>
    <submittedName>
        <fullName evidence="1">Uncharacterized protein</fullName>
    </submittedName>
</protein>
<gene>
    <name evidence="1" type="ORF">NECAME_18336</name>
</gene>
<evidence type="ECO:0000313" key="1">
    <source>
        <dbReference type="EMBL" id="ETN73445.1"/>
    </source>
</evidence>
<dbReference type="AlphaFoldDB" id="W2SUY9"/>
<accession>W2SUY9</accession>
<organism evidence="1 2">
    <name type="scientific">Necator americanus</name>
    <name type="common">Human hookworm</name>
    <dbReference type="NCBI Taxonomy" id="51031"/>
    <lineage>
        <taxon>Eukaryota</taxon>
        <taxon>Metazoa</taxon>
        <taxon>Ecdysozoa</taxon>
        <taxon>Nematoda</taxon>
        <taxon>Chromadorea</taxon>
        <taxon>Rhabditida</taxon>
        <taxon>Rhabditina</taxon>
        <taxon>Rhabditomorpha</taxon>
        <taxon>Strongyloidea</taxon>
        <taxon>Ancylostomatidae</taxon>
        <taxon>Bunostominae</taxon>
        <taxon>Necator</taxon>
    </lineage>
</organism>
<keyword evidence="2" id="KW-1185">Reference proteome</keyword>
<dbReference type="KEGG" id="nai:NECAME_18336"/>
<sequence length="72" mass="8284">MSSSISVCAIPEPTNYSREDSTDESRLRWYYNYTSVAMRFVVDTVSDEAIQLLFCCCCFFFAGSHWTFSAHC</sequence>
<dbReference type="EMBL" id="KI660808">
    <property type="protein sequence ID" value="ETN73445.1"/>
    <property type="molecule type" value="Genomic_DNA"/>
</dbReference>